<proteinExistence type="predicted"/>
<sequence>MTDYRDINRPHLEHEQRYGQPNQRKGVGGIIAAIVVIGVAILGLSLLSGTSNRTASTPSGAETQTAPSATTDEAQPVSPTPQTQPAPTD</sequence>
<protein>
    <submittedName>
        <fullName evidence="3">Uncharacterized protein</fullName>
    </submittedName>
</protein>
<evidence type="ECO:0000313" key="3">
    <source>
        <dbReference type="EMBL" id="MFD0918081.1"/>
    </source>
</evidence>
<keyword evidence="2" id="KW-0472">Membrane</keyword>
<feature type="region of interest" description="Disordered" evidence="1">
    <location>
        <begin position="49"/>
        <end position="89"/>
    </location>
</feature>
<evidence type="ECO:0000313" key="4">
    <source>
        <dbReference type="Proteomes" id="UP001597101"/>
    </source>
</evidence>
<dbReference type="RefSeq" id="WP_377213926.1">
    <property type="nucleotide sequence ID" value="NZ_JBHTJV010000026.1"/>
</dbReference>
<name>A0ABW3FHX6_9HYPH</name>
<organism evidence="3 4">
    <name type="scientific">Pseudahrensia aquimaris</name>
    <dbReference type="NCBI Taxonomy" id="744461"/>
    <lineage>
        <taxon>Bacteria</taxon>
        <taxon>Pseudomonadati</taxon>
        <taxon>Pseudomonadota</taxon>
        <taxon>Alphaproteobacteria</taxon>
        <taxon>Hyphomicrobiales</taxon>
        <taxon>Ahrensiaceae</taxon>
        <taxon>Pseudahrensia</taxon>
    </lineage>
</organism>
<comment type="caution">
    <text evidence="3">The sequence shown here is derived from an EMBL/GenBank/DDBJ whole genome shotgun (WGS) entry which is preliminary data.</text>
</comment>
<keyword evidence="2" id="KW-1133">Transmembrane helix</keyword>
<gene>
    <name evidence="3" type="ORF">ACFQ14_16885</name>
</gene>
<dbReference type="Proteomes" id="UP001597101">
    <property type="component" value="Unassembled WGS sequence"/>
</dbReference>
<evidence type="ECO:0000256" key="2">
    <source>
        <dbReference type="SAM" id="Phobius"/>
    </source>
</evidence>
<feature type="compositionally biased region" description="Pro residues" evidence="1">
    <location>
        <begin position="78"/>
        <end position="89"/>
    </location>
</feature>
<keyword evidence="2" id="KW-0812">Transmembrane</keyword>
<reference evidence="4" key="1">
    <citation type="journal article" date="2019" name="Int. J. Syst. Evol. Microbiol.">
        <title>The Global Catalogue of Microorganisms (GCM) 10K type strain sequencing project: providing services to taxonomists for standard genome sequencing and annotation.</title>
        <authorList>
            <consortium name="The Broad Institute Genomics Platform"/>
            <consortium name="The Broad Institute Genome Sequencing Center for Infectious Disease"/>
            <person name="Wu L."/>
            <person name="Ma J."/>
        </authorList>
    </citation>
    <scope>NUCLEOTIDE SEQUENCE [LARGE SCALE GENOMIC DNA]</scope>
    <source>
        <strain evidence="4">CCUG 60023</strain>
    </source>
</reference>
<dbReference type="EMBL" id="JBHTJV010000026">
    <property type="protein sequence ID" value="MFD0918081.1"/>
    <property type="molecule type" value="Genomic_DNA"/>
</dbReference>
<keyword evidence="4" id="KW-1185">Reference proteome</keyword>
<evidence type="ECO:0000256" key="1">
    <source>
        <dbReference type="SAM" id="MobiDB-lite"/>
    </source>
</evidence>
<feature type="region of interest" description="Disordered" evidence="1">
    <location>
        <begin position="1"/>
        <end position="24"/>
    </location>
</feature>
<accession>A0ABW3FHX6</accession>
<feature type="compositionally biased region" description="Basic and acidic residues" evidence="1">
    <location>
        <begin position="1"/>
        <end position="17"/>
    </location>
</feature>
<feature type="transmembrane region" description="Helical" evidence="2">
    <location>
        <begin position="27"/>
        <end position="47"/>
    </location>
</feature>
<feature type="compositionally biased region" description="Polar residues" evidence="1">
    <location>
        <begin position="50"/>
        <end position="73"/>
    </location>
</feature>